<gene>
    <name evidence="1" type="ORF">NDU88_009879</name>
</gene>
<accession>A0AAV7RXV7</accession>
<name>A0AAV7RXV7_PLEWA</name>
<dbReference type="AlphaFoldDB" id="A0AAV7RXV7"/>
<dbReference type="Proteomes" id="UP001066276">
    <property type="component" value="Chromosome 5"/>
</dbReference>
<protein>
    <submittedName>
        <fullName evidence="1">Uncharacterized protein</fullName>
    </submittedName>
</protein>
<evidence type="ECO:0000313" key="1">
    <source>
        <dbReference type="EMBL" id="KAJ1157164.1"/>
    </source>
</evidence>
<keyword evidence="2" id="KW-1185">Reference proteome</keyword>
<comment type="caution">
    <text evidence="1">The sequence shown here is derived from an EMBL/GenBank/DDBJ whole genome shotgun (WGS) entry which is preliminary data.</text>
</comment>
<evidence type="ECO:0000313" key="2">
    <source>
        <dbReference type="Proteomes" id="UP001066276"/>
    </source>
</evidence>
<dbReference type="EMBL" id="JANPWB010000009">
    <property type="protein sequence ID" value="KAJ1157164.1"/>
    <property type="molecule type" value="Genomic_DNA"/>
</dbReference>
<proteinExistence type="predicted"/>
<organism evidence="1 2">
    <name type="scientific">Pleurodeles waltl</name>
    <name type="common">Iberian ribbed newt</name>
    <dbReference type="NCBI Taxonomy" id="8319"/>
    <lineage>
        <taxon>Eukaryota</taxon>
        <taxon>Metazoa</taxon>
        <taxon>Chordata</taxon>
        <taxon>Craniata</taxon>
        <taxon>Vertebrata</taxon>
        <taxon>Euteleostomi</taxon>
        <taxon>Amphibia</taxon>
        <taxon>Batrachia</taxon>
        <taxon>Caudata</taxon>
        <taxon>Salamandroidea</taxon>
        <taxon>Salamandridae</taxon>
        <taxon>Pleurodelinae</taxon>
        <taxon>Pleurodeles</taxon>
    </lineage>
</organism>
<sequence>MLKWCTIIRWADATRLRLLGLSLTGTRLRVAPGGCRLRCDLQAQVTARLSRDRAEERWRGADRTRKQSGCM</sequence>
<reference evidence="1" key="1">
    <citation type="journal article" date="2022" name="bioRxiv">
        <title>Sequencing and chromosome-scale assembly of the giantPleurodeles waltlgenome.</title>
        <authorList>
            <person name="Brown T."/>
            <person name="Elewa A."/>
            <person name="Iarovenko S."/>
            <person name="Subramanian E."/>
            <person name="Araus A.J."/>
            <person name="Petzold A."/>
            <person name="Susuki M."/>
            <person name="Suzuki K.-i.T."/>
            <person name="Hayashi T."/>
            <person name="Toyoda A."/>
            <person name="Oliveira C."/>
            <person name="Osipova E."/>
            <person name="Leigh N.D."/>
            <person name="Simon A."/>
            <person name="Yun M.H."/>
        </authorList>
    </citation>
    <scope>NUCLEOTIDE SEQUENCE</scope>
    <source>
        <strain evidence="1">20211129_DDA</strain>
        <tissue evidence="1">Liver</tissue>
    </source>
</reference>